<evidence type="ECO:0000256" key="1">
    <source>
        <dbReference type="SAM" id="Coils"/>
    </source>
</evidence>
<keyword evidence="1" id="KW-0175">Coiled coil</keyword>
<feature type="compositionally biased region" description="Polar residues" evidence="2">
    <location>
        <begin position="370"/>
        <end position="405"/>
    </location>
</feature>
<reference evidence="4" key="2">
    <citation type="submission" date="2020-08" db="EMBL/GenBank/DDBJ databases">
        <authorList>
            <person name="Kikuchi T."/>
        </authorList>
    </citation>
    <scope>NUCLEOTIDE SEQUENCE</scope>
    <source>
        <strain evidence="3">Ka4C1</strain>
    </source>
</reference>
<feature type="compositionally biased region" description="Basic and acidic residues" evidence="2">
    <location>
        <begin position="40"/>
        <end position="56"/>
    </location>
</feature>
<accession>A0A1I7S9U4</accession>
<feature type="coiled-coil region" evidence="1">
    <location>
        <begin position="432"/>
        <end position="494"/>
    </location>
</feature>
<feature type="compositionally biased region" description="Polar residues" evidence="2">
    <location>
        <begin position="1"/>
        <end position="14"/>
    </location>
</feature>
<organism evidence="5 7">
    <name type="scientific">Bursaphelenchus xylophilus</name>
    <name type="common">Pinewood nematode worm</name>
    <name type="synonym">Aphelenchoides xylophilus</name>
    <dbReference type="NCBI Taxonomy" id="6326"/>
    <lineage>
        <taxon>Eukaryota</taxon>
        <taxon>Metazoa</taxon>
        <taxon>Ecdysozoa</taxon>
        <taxon>Nematoda</taxon>
        <taxon>Chromadorea</taxon>
        <taxon>Rhabditida</taxon>
        <taxon>Tylenchina</taxon>
        <taxon>Tylenchomorpha</taxon>
        <taxon>Aphelenchoidea</taxon>
        <taxon>Aphelenchoididae</taxon>
        <taxon>Bursaphelenchus</taxon>
    </lineage>
</organism>
<protein>
    <submittedName>
        <fullName evidence="3">(pine wood nematode) hypothetical protein</fullName>
    </submittedName>
</protein>
<feature type="region of interest" description="Disordered" evidence="2">
    <location>
        <begin position="1"/>
        <end position="62"/>
    </location>
</feature>
<evidence type="ECO:0000313" key="4">
    <source>
        <dbReference type="EMBL" id="CAG9129247.1"/>
    </source>
</evidence>
<feature type="compositionally biased region" description="Polar residues" evidence="2">
    <location>
        <begin position="626"/>
        <end position="640"/>
    </location>
</feature>
<dbReference type="SMR" id="A0A1I7S9U4"/>
<dbReference type="EMBL" id="CAJFDI010000006">
    <property type="protein sequence ID" value="CAD5233817.1"/>
    <property type="molecule type" value="Genomic_DNA"/>
</dbReference>
<feature type="region of interest" description="Disordered" evidence="2">
    <location>
        <begin position="581"/>
        <end position="608"/>
    </location>
</feature>
<feature type="compositionally biased region" description="Low complexity" evidence="2">
    <location>
        <begin position="226"/>
        <end position="240"/>
    </location>
</feature>
<gene>
    <name evidence="3" type="ORF">BXYJ_LOCUS13908</name>
</gene>
<feature type="region of interest" description="Disordered" evidence="2">
    <location>
        <begin position="626"/>
        <end position="669"/>
    </location>
</feature>
<keyword evidence="6" id="KW-1185">Reference proteome</keyword>
<evidence type="ECO:0000313" key="5">
    <source>
        <dbReference type="Proteomes" id="UP000095284"/>
    </source>
</evidence>
<feature type="compositionally biased region" description="Low complexity" evidence="2">
    <location>
        <begin position="584"/>
        <end position="602"/>
    </location>
</feature>
<dbReference type="OrthoDB" id="5877951at2759"/>
<evidence type="ECO:0000256" key="2">
    <source>
        <dbReference type="SAM" id="MobiDB-lite"/>
    </source>
</evidence>
<dbReference type="Proteomes" id="UP000582659">
    <property type="component" value="Unassembled WGS sequence"/>
</dbReference>
<sequence>MTSVTTTTRKTPASQRPAAGDKRRRIQKEPASKHPPPPPKVEKDEVKEPEQLKDEDPSQQVDEFGVTDWFAENWKPNFRTSFPLANSLDRTRVLNEYIHLIQRYRARVDKVEASPKRVPNPQTQTIQELEKELEKCDAELDSLNKKRENTNETKKELMARYKALYREEDEERKRKEALLTQFDAFSTLFAGNPQALSQAQNLLLSSGLTSGLDSASPGLNTSQKPNGNNSANGLGQNQQNLSTNQQNIGQTLASQMNSSNPSTAATLASLAQSLNTQTTSGLGQNSMADTLLGLNSNSANQNQTLSSGSITQGISNVSDLQNLANQASIAQTLANQASLVQSLANTQKLGQGLSNPSLAQGLGANFALGQSLNPPTNFASPSTPRRNATPSGDNPSASRKSYSPESQRKQKMNLNPNLEKLYNLFGYDNKELSSAESLNANYQNLVQQQQRQQAQQNQRNLASSPYMREFASPIQQQLRQQQLQQKQAQQAQAQAFSAQNQTNPTLQALSQLQNPAALQYSGVRGFNAHALAALSNPLQNLNNSALLQEFANMAQANRFQMAQQQLQGASSAADILNMAKNRNSPLPSQSTQSKPQLQQQAQRKVSTTQFATQNPAANVARLQQLQGMQNSPQQRSSTPQFAVPNLPGQPKMPPRPHSTSRGNGKKRFF</sequence>
<proteinExistence type="predicted"/>
<dbReference type="AlphaFoldDB" id="A0A1I7S9U4"/>
<evidence type="ECO:0000313" key="3">
    <source>
        <dbReference type="EMBL" id="CAD5233817.1"/>
    </source>
</evidence>
<dbReference type="WBParaSite" id="BXY_0979100.1">
    <property type="protein sequence ID" value="BXY_0979100.1"/>
    <property type="gene ID" value="BXY_0979100"/>
</dbReference>
<reference evidence="7" key="1">
    <citation type="submission" date="2016-11" db="UniProtKB">
        <authorList>
            <consortium name="WormBaseParasite"/>
        </authorList>
    </citation>
    <scope>IDENTIFICATION</scope>
</reference>
<evidence type="ECO:0000313" key="6">
    <source>
        <dbReference type="Proteomes" id="UP000659654"/>
    </source>
</evidence>
<name>A0A1I7S9U4_BURXY</name>
<feature type="coiled-coil region" evidence="1">
    <location>
        <begin position="94"/>
        <end position="178"/>
    </location>
</feature>
<dbReference type="EMBL" id="CAJFCV020000006">
    <property type="protein sequence ID" value="CAG9129247.1"/>
    <property type="molecule type" value="Genomic_DNA"/>
</dbReference>
<dbReference type="Proteomes" id="UP000659654">
    <property type="component" value="Unassembled WGS sequence"/>
</dbReference>
<evidence type="ECO:0000313" key="7">
    <source>
        <dbReference type="WBParaSite" id="BXY_0979100.1"/>
    </source>
</evidence>
<feature type="region of interest" description="Disordered" evidence="2">
    <location>
        <begin position="214"/>
        <end position="240"/>
    </location>
</feature>
<dbReference type="Proteomes" id="UP000095284">
    <property type="component" value="Unplaced"/>
</dbReference>
<feature type="region of interest" description="Disordered" evidence="2">
    <location>
        <begin position="370"/>
        <end position="415"/>
    </location>
</feature>